<protein>
    <submittedName>
        <fullName evidence="17">Putative glutamate receptor</fullName>
    </submittedName>
</protein>
<keyword evidence="5 14" id="KW-0812">Transmembrane</keyword>
<evidence type="ECO:0000259" key="15">
    <source>
        <dbReference type="Pfam" id="PF00060"/>
    </source>
</evidence>
<evidence type="ECO:0000256" key="5">
    <source>
        <dbReference type="ARBA" id="ARBA00022692"/>
    </source>
</evidence>
<feature type="domain" description="Ionotropic glutamate receptor C-terminal" evidence="15">
    <location>
        <begin position="80"/>
        <end position="218"/>
    </location>
</feature>
<feature type="region of interest" description="Disordered" evidence="13">
    <location>
        <begin position="233"/>
        <end position="252"/>
    </location>
</feature>
<dbReference type="EMBL" id="VSRR010018019">
    <property type="protein sequence ID" value="MPC60902.1"/>
    <property type="molecule type" value="Genomic_DNA"/>
</dbReference>
<dbReference type="GO" id="GO:0050906">
    <property type="term" value="P:detection of stimulus involved in sensory perception"/>
    <property type="evidence" value="ECO:0007669"/>
    <property type="project" value="UniProtKB-ARBA"/>
</dbReference>
<keyword evidence="9 17" id="KW-0675">Receptor</keyword>
<dbReference type="Pfam" id="PF10613">
    <property type="entry name" value="Lig_chan-Glu_bd"/>
    <property type="match status" value="1"/>
</dbReference>
<comment type="similarity">
    <text evidence="2">Belongs to the glutamate-gated ion channel (TC 1.A.10.1) family.</text>
</comment>
<evidence type="ECO:0000256" key="8">
    <source>
        <dbReference type="ARBA" id="ARBA00023136"/>
    </source>
</evidence>
<dbReference type="PANTHER" id="PTHR42643">
    <property type="entry name" value="IONOTROPIC RECEPTOR 20A-RELATED"/>
    <property type="match status" value="1"/>
</dbReference>
<comment type="caution">
    <text evidence="17">The sequence shown here is derived from an EMBL/GenBank/DDBJ whole genome shotgun (WGS) entry which is preliminary data.</text>
</comment>
<evidence type="ECO:0000256" key="12">
    <source>
        <dbReference type="ARBA" id="ARBA00023303"/>
    </source>
</evidence>
<keyword evidence="7" id="KW-0406">Ion transport</keyword>
<dbReference type="OrthoDB" id="6373973at2759"/>
<keyword evidence="12" id="KW-0407">Ion channel</keyword>
<evidence type="ECO:0000256" key="9">
    <source>
        <dbReference type="ARBA" id="ARBA00023170"/>
    </source>
</evidence>
<dbReference type="GO" id="GO:0005886">
    <property type="term" value="C:plasma membrane"/>
    <property type="evidence" value="ECO:0007669"/>
    <property type="project" value="UniProtKB-SubCell"/>
</dbReference>
<comment type="subcellular location">
    <subcellularLocation>
        <location evidence="1">Cell membrane</location>
        <topology evidence="1">Multi-pass membrane protein</topology>
    </subcellularLocation>
</comment>
<evidence type="ECO:0000256" key="11">
    <source>
        <dbReference type="ARBA" id="ARBA00023286"/>
    </source>
</evidence>
<evidence type="ECO:0000256" key="10">
    <source>
        <dbReference type="ARBA" id="ARBA00023180"/>
    </source>
</evidence>
<feature type="domain" description="Ionotropic glutamate receptor L-glutamate and glycine-binding" evidence="16">
    <location>
        <begin position="4"/>
        <end position="63"/>
    </location>
</feature>
<evidence type="ECO:0000256" key="3">
    <source>
        <dbReference type="ARBA" id="ARBA00022448"/>
    </source>
</evidence>
<dbReference type="GO" id="GO:0015276">
    <property type="term" value="F:ligand-gated monoatomic ion channel activity"/>
    <property type="evidence" value="ECO:0007669"/>
    <property type="project" value="InterPro"/>
</dbReference>
<dbReference type="InterPro" id="IPR001320">
    <property type="entry name" value="Iontro_rcpt_C"/>
</dbReference>
<evidence type="ECO:0000256" key="4">
    <source>
        <dbReference type="ARBA" id="ARBA00022475"/>
    </source>
</evidence>
<keyword evidence="10" id="KW-0325">Glycoprotein</keyword>
<organism evidence="17 18">
    <name type="scientific">Portunus trituberculatus</name>
    <name type="common">Swimming crab</name>
    <name type="synonym">Neptunus trituberculatus</name>
    <dbReference type="NCBI Taxonomy" id="210409"/>
    <lineage>
        <taxon>Eukaryota</taxon>
        <taxon>Metazoa</taxon>
        <taxon>Ecdysozoa</taxon>
        <taxon>Arthropoda</taxon>
        <taxon>Crustacea</taxon>
        <taxon>Multicrustacea</taxon>
        <taxon>Malacostraca</taxon>
        <taxon>Eumalacostraca</taxon>
        <taxon>Eucarida</taxon>
        <taxon>Decapoda</taxon>
        <taxon>Pleocyemata</taxon>
        <taxon>Brachyura</taxon>
        <taxon>Eubrachyura</taxon>
        <taxon>Portunoidea</taxon>
        <taxon>Portunidae</taxon>
        <taxon>Portuninae</taxon>
        <taxon>Portunus</taxon>
    </lineage>
</organism>
<name>A0A5B7GPZ4_PORTR</name>
<proteinExistence type="inferred from homology"/>
<dbReference type="Pfam" id="PF00060">
    <property type="entry name" value="Lig_chan"/>
    <property type="match status" value="1"/>
</dbReference>
<keyword evidence="3" id="KW-0813">Transport</keyword>
<keyword evidence="18" id="KW-1185">Reference proteome</keyword>
<evidence type="ECO:0000256" key="14">
    <source>
        <dbReference type="SAM" id="Phobius"/>
    </source>
</evidence>
<feature type="transmembrane region" description="Helical" evidence="14">
    <location>
        <begin position="105"/>
        <end position="124"/>
    </location>
</feature>
<evidence type="ECO:0000256" key="13">
    <source>
        <dbReference type="SAM" id="MobiDB-lite"/>
    </source>
</evidence>
<dbReference type="AlphaFoldDB" id="A0A5B7GPZ4"/>
<dbReference type="Gene3D" id="1.10.287.70">
    <property type="match status" value="1"/>
</dbReference>
<dbReference type="InterPro" id="IPR019594">
    <property type="entry name" value="Glu/Gly-bd"/>
</dbReference>
<evidence type="ECO:0000256" key="2">
    <source>
        <dbReference type="ARBA" id="ARBA00008685"/>
    </source>
</evidence>
<reference evidence="17 18" key="1">
    <citation type="submission" date="2019-05" db="EMBL/GenBank/DDBJ databases">
        <title>Another draft genome of Portunus trituberculatus and its Hox gene families provides insights of decapod evolution.</title>
        <authorList>
            <person name="Jeong J.-H."/>
            <person name="Song I."/>
            <person name="Kim S."/>
            <person name="Choi T."/>
            <person name="Kim D."/>
            <person name="Ryu S."/>
            <person name="Kim W."/>
        </authorList>
    </citation>
    <scope>NUCLEOTIDE SEQUENCE [LARGE SCALE GENOMIC DNA]</scope>
    <source>
        <tissue evidence="17">Muscle</tissue>
    </source>
</reference>
<keyword evidence="4" id="KW-1003">Cell membrane</keyword>
<sequence length="252" mass="28119">MEPEDCQWGLEASGGNWTGIVGTLQHEKADFSMDLTLTSERATAVNFCRVYIDENMVILSSKPRPPPEYLSLIKPFEGIVWLIVVVSVMVWGVMLWCLLRIRNRVSQGSSMDIASSLFYGWGLLLEDRPYEPPANLTGQVLVGIWLISCLILRAFYMSSLISRLVEGGKPPVINVIEEMVARGETDGWQWGTVTMTGVFNTFFSTSSNPDFLIAKEFMQQNTSRLTHPDCAQEAAAHNPGHPAGYKSPRNNE</sequence>
<evidence type="ECO:0000313" key="17">
    <source>
        <dbReference type="EMBL" id="MPC60902.1"/>
    </source>
</evidence>
<dbReference type="Gene3D" id="3.40.190.10">
    <property type="entry name" value="Periplasmic binding protein-like II"/>
    <property type="match status" value="1"/>
</dbReference>
<dbReference type="PANTHER" id="PTHR42643:SF30">
    <property type="entry name" value="IONOTROPIC RECEPTOR 40A-RELATED"/>
    <property type="match status" value="1"/>
</dbReference>
<accession>A0A5B7GPZ4</accession>
<keyword evidence="11" id="KW-1071">Ligand-gated ion channel</keyword>
<dbReference type="SUPFAM" id="SSF53850">
    <property type="entry name" value="Periplasmic binding protein-like II"/>
    <property type="match status" value="1"/>
</dbReference>
<evidence type="ECO:0000259" key="16">
    <source>
        <dbReference type="Pfam" id="PF10613"/>
    </source>
</evidence>
<evidence type="ECO:0000256" key="7">
    <source>
        <dbReference type="ARBA" id="ARBA00023065"/>
    </source>
</evidence>
<dbReference type="Proteomes" id="UP000324222">
    <property type="component" value="Unassembled WGS sequence"/>
</dbReference>
<evidence type="ECO:0000256" key="6">
    <source>
        <dbReference type="ARBA" id="ARBA00022989"/>
    </source>
</evidence>
<feature type="transmembrane region" description="Helical" evidence="14">
    <location>
        <begin position="136"/>
        <end position="156"/>
    </location>
</feature>
<evidence type="ECO:0000313" key="18">
    <source>
        <dbReference type="Proteomes" id="UP000324222"/>
    </source>
</evidence>
<keyword evidence="6 14" id="KW-1133">Transmembrane helix</keyword>
<dbReference type="InterPro" id="IPR052192">
    <property type="entry name" value="Insect_Ionotropic_Sensory_Rcpt"/>
</dbReference>
<feature type="transmembrane region" description="Helical" evidence="14">
    <location>
        <begin position="79"/>
        <end position="98"/>
    </location>
</feature>
<evidence type="ECO:0000256" key="1">
    <source>
        <dbReference type="ARBA" id="ARBA00004651"/>
    </source>
</evidence>
<keyword evidence="8 14" id="KW-0472">Membrane</keyword>
<gene>
    <name evidence="17" type="primary">GLRK_12</name>
    <name evidence="17" type="ORF">E2C01_054962</name>
</gene>